<comment type="caution">
    <text evidence="2">The sequence shown here is derived from an EMBL/GenBank/DDBJ whole genome shotgun (WGS) entry which is preliminary data.</text>
</comment>
<gene>
    <name evidence="2" type="ORF">ACI43T_03390</name>
</gene>
<dbReference type="Gene3D" id="3.30.70.1440">
    <property type="entry name" value="Multidrug efflux transporter AcrB pore domain"/>
    <property type="match status" value="1"/>
</dbReference>
<feature type="transmembrane region" description="Helical" evidence="1">
    <location>
        <begin position="358"/>
        <end position="378"/>
    </location>
</feature>
<feature type="transmembrane region" description="Helical" evidence="1">
    <location>
        <begin position="12"/>
        <end position="30"/>
    </location>
</feature>
<dbReference type="InterPro" id="IPR027463">
    <property type="entry name" value="AcrB_DN_DC_subdom"/>
</dbReference>
<accession>A0ABW8Q1X4</accession>
<feature type="transmembrane region" description="Helical" evidence="1">
    <location>
        <begin position="428"/>
        <end position="449"/>
    </location>
</feature>
<protein>
    <submittedName>
        <fullName evidence="2">Efflux RND transporter permease subunit</fullName>
    </submittedName>
</protein>
<dbReference type="PRINTS" id="PR00702">
    <property type="entry name" value="ACRIFLAVINRP"/>
</dbReference>
<reference evidence="2 3" key="1">
    <citation type="submission" date="2024-11" db="EMBL/GenBank/DDBJ databases">
        <authorList>
            <person name="Mikucki A.G."/>
            <person name="Kahler C.M."/>
        </authorList>
    </citation>
    <scope>NUCLEOTIDE SEQUENCE [LARGE SCALE GENOMIC DNA]</scope>
    <source>
        <strain evidence="2 3">EXNM717</strain>
    </source>
</reference>
<dbReference type="SUPFAM" id="SSF82693">
    <property type="entry name" value="Multidrug efflux transporter AcrB pore domain, PN1, PN2, PC1 and PC2 subdomains"/>
    <property type="match status" value="3"/>
</dbReference>
<feature type="transmembrane region" description="Helical" evidence="1">
    <location>
        <begin position="867"/>
        <end position="890"/>
    </location>
</feature>
<evidence type="ECO:0000313" key="3">
    <source>
        <dbReference type="Proteomes" id="UP001621964"/>
    </source>
</evidence>
<feature type="transmembrane region" description="Helical" evidence="1">
    <location>
        <begin position="332"/>
        <end position="351"/>
    </location>
</feature>
<feature type="transmembrane region" description="Helical" evidence="1">
    <location>
        <begin position="970"/>
        <end position="996"/>
    </location>
</feature>
<dbReference type="PANTHER" id="PTHR32063:SF77">
    <property type="entry name" value="ACR FAMILY TRANSPORT PROTEIN"/>
    <property type="match status" value="1"/>
</dbReference>
<dbReference type="Gene3D" id="1.20.1640.10">
    <property type="entry name" value="Multidrug efflux transporter AcrB transmembrane domain"/>
    <property type="match status" value="2"/>
</dbReference>
<dbReference type="Pfam" id="PF00873">
    <property type="entry name" value="ACR_tran"/>
    <property type="match status" value="1"/>
</dbReference>
<evidence type="ECO:0000313" key="2">
    <source>
        <dbReference type="EMBL" id="MFK7641541.1"/>
    </source>
</evidence>
<dbReference type="InterPro" id="IPR001036">
    <property type="entry name" value="Acrflvin-R"/>
</dbReference>
<name>A0ABW8Q1X4_9NEIS</name>
<sequence length="1025" mass="110103">MQLSSWAIRRPIPTIVLFLLLTVMGIFSFLRLPVNATPNVSFPIVTVSVSRAGASPDEMENSVTRQVETAVAGMAGVRHITSEISDGISVTTVEFRLGTDTDRAVNDVRNAVTQIRADLPQGIDEPLVERVEVEGGALSYYTLESPEMDAAALSWFVDDTVSRRLLAVPGVQKVVRSGGSKREITVQLRPDRLEALGITADQVNSQLTQTNANIPAGRTMQGGSELNLRVLASAKGVDALADTPIALSDGRRAKLSELAYVSDGHAEIRSRARLDGREVVGFNVFRAKGSSDTEVAKGVEAAVAELQKQHPEIRIRNVFSTVESTRESYDTAIDTLLEGALLTVLVVFLFLRNWRSTLVAAVALPLSILPAFVVMYAFDYTLNNVTLLGLTLVVGILVDDAIVEIENIENHLATGKRPFLAAIDAADAIGFAVVAITGTIVAVFLPVSFISGVVGQYFSQFGITVSAAVLSSLLTARLATPLLAAYLLQPHKGATSDERTHGFFMGSYLKLLTWALQHRKTTMLAGGLVLAASFAMLPLLPTGFIPKSDVGYSQVTVSLPPGSTLAETDRTLHALSDGIRRHPEVDAVYAAAGSDSDTAKGELLVRLKAHGERDISQSAFEQKLRGELAQTPDIRFFFKNENAQRDINIILTGDDAAKLSETARKLKTQMQGIAGAANVQINEPLPKPELQIRLLPDEAARAGVTPQAVGNLLRIASIGGQDAESARYNLSDRQISIRTALPENARNDIQTLKNLRVPSSNGGSVPLHTVADIRYAAGSATITRFDRERRISVEADLNSGHTIGEVLTQINALPVMQNLPAGVRTPEYGDAEYMNEMFSRFGMAMGFGVLMVLVVLVLLFRDFLQPVTIITALPLSLGGALGGLLLYGAALDLSSVIGILMLMGIVTKNSILLVDFIIEKRRHGTARARAIYRSGAERARPIIMTTIAMAAGMLPSVFAGGSGAAFRAPMAVVVICGLIVSTALSLVFVPVFYSLADDLRQWLTPRLARLTSVTAEDREAAERGK</sequence>
<dbReference type="Gene3D" id="3.30.2090.10">
    <property type="entry name" value="Multidrug efflux transporter AcrB TolC docking domain, DN and DC subdomains"/>
    <property type="match status" value="2"/>
</dbReference>
<feature type="transmembrane region" description="Helical" evidence="1">
    <location>
        <begin position="500"/>
        <end position="516"/>
    </location>
</feature>
<feature type="transmembrane region" description="Helical" evidence="1">
    <location>
        <begin position="896"/>
        <end position="918"/>
    </location>
</feature>
<keyword evidence="1" id="KW-1133">Transmembrane helix</keyword>
<organism evidence="2 3">
    <name type="scientific">Neisseria oralis</name>
    <dbReference type="NCBI Taxonomy" id="1107316"/>
    <lineage>
        <taxon>Bacteria</taxon>
        <taxon>Pseudomonadati</taxon>
        <taxon>Pseudomonadota</taxon>
        <taxon>Betaproteobacteria</taxon>
        <taxon>Neisseriales</taxon>
        <taxon>Neisseriaceae</taxon>
        <taxon>Neisseria</taxon>
    </lineage>
</organism>
<evidence type="ECO:0000256" key="1">
    <source>
        <dbReference type="SAM" id="Phobius"/>
    </source>
</evidence>
<dbReference type="SUPFAM" id="SSF82866">
    <property type="entry name" value="Multidrug efflux transporter AcrB transmembrane domain"/>
    <property type="match status" value="2"/>
</dbReference>
<keyword evidence="3" id="KW-1185">Reference proteome</keyword>
<keyword evidence="1" id="KW-0472">Membrane</keyword>
<dbReference type="RefSeq" id="WP_405385534.1">
    <property type="nucleotide sequence ID" value="NZ_JBJGEB010000002.1"/>
</dbReference>
<dbReference type="Gene3D" id="3.30.70.1320">
    <property type="entry name" value="Multidrug efflux transporter AcrB pore domain like"/>
    <property type="match status" value="1"/>
</dbReference>
<dbReference type="Proteomes" id="UP001621964">
    <property type="component" value="Unassembled WGS sequence"/>
</dbReference>
<feature type="transmembrane region" description="Helical" evidence="1">
    <location>
        <begin position="523"/>
        <end position="544"/>
    </location>
</feature>
<feature type="transmembrane region" description="Helical" evidence="1">
    <location>
        <begin position="461"/>
        <end position="488"/>
    </location>
</feature>
<keyword evidence="1" id="KW-0812">Transmembrane</keyword>
<feature type="transmembrane region" description="Helical" evidence="1">
    <location>
        <begin position="841"/>
        <end position="860"/>
    </location>
</feature>
<dbReference type="EMBL" id="JBJGEB010000002">
    <property type="protein sequence ID" value="MFK7641541.1"/>
    <property type="molecule type" value="Genomic_DNA"/>
</dbReference>
<dbReference type="PANTHER" id="PTHR32063">
    <property type="match status" value="1"/>
</dbReference>
<proteinExistence type="predicted"/>
<feature type="transmembrane region" description="Helical" evidence="1">
    <location>
        <begin position="939"/>
        <end position="958"/>
    </location>
</feature>
<dbReference type="Gene3D" id="3.30.70.1430">
    <property type="entry name" value="Multidrug efflux transporter AcrB pore domain"/>
    <property type="match status" value="2"/>
</dbReference>
<dbReference type="SUPFAM" id="SSF82714">
    <property type="entry name" value="Multidrug efflux transporter AcrB TolC docking domain, DN and DC subdomains"/>
    <property type="match status" value="2"/>
</dbReference>